<dbReference type="InterPro" id="IPR007627">
    <property type="entry name" value="RNA_pol_sigma70_r2"/>
</dbReference>
<dbReference type="InterPro" id="IPR013325">
    <property type="entry name" value="RNA_pol_sigma_r2"/>
</dbReference>
<organism evidence="8 9">
    <name type="scientific">Actinokineospora soli</name>
    <dbReference type="NCBI Taxonomy" id="1048753"/>
    <lineage>
        <taxon>Bacteria</taxon>
        <taxon>Bacillati</taxon>
        <taxon>Actinomycetota</taxon>
        <taxon>Actinomycetes</taxon>
        <taxon>Pseudonocardiales</taxon>
        <taxon>Pseudonocardiaceae</taxon>
        <taxon>Actinokineospora</taxon>
    </lineage>
</organism>
<dbReference type="EMBL" id="JBHTEY010000004">
    <property type="protein sequence ID" value="MFC7612722.1"/>
    <property type="molecule type" value="Genomic_DNA"/>
</dbReference>
<proteinExistence type="inferred from homology"/>
<dbReference type="InterPro" id="IPR039425">
    <property type="entry name" value="RNA_pol_sigma-70-like"/>
</dbReference>
<dbReference type="Pfam" id="PF08281">
    <property type="entry name" value="Sigma70_r4_2"/>
    <property type="match status" value="1"/>
</dbReference>
<dbReference type="InterPro" id="IPR036388">
    <property type="entry name" value="WH-like_DNA-bd_sf"/>
</dbReference>
<dbReference type="PANTHER" id="PTHR43133:SF58">
    <property type="entry name" value="ECF RNA POLYMERASE SIGMA FACTOR SIGD"/>
    <property type="match status" value="1"/>
</dbReference>
<evidence type="ECO:0000256" key="3">
    <source>
        <dbReference type="ARBA" id="ARBA00023082"/>
    </source>
</evidence>
<comment type="similarity">
    <text evidence="1">Belongs to the sigma-70 factor family. ECF subfamily.</text>
</comment>
<evidence type="ECO:0000256" key="5">
    <source>
        <dbReference type="ARBA" id="ARBA00023163"/>
    </source>
</evidence>
<sequence length="177" mass="19395">MARDSEARGTLLTWLQPTVVRYCRARIGRTGDGEAYSTADDVAQEVFVALLGALDRYTDAPESFLPFVYGIASHKVADHYRRAARNRSELAADVPDSVDPDAGPEQLAMAAELRGRLGDLLRSLPPVQQQILHLRLVVGLSAQETAELLGLTPVRVRLAQHRALARLRSSISPAEWA</sequence>
<dbReference type="PANTHER" id="PTHR43133">
    <property type="entry name" value="RNA POLYMERASE ECF-TYPE SIGMA FACTO"/>
    <property type="match status" value="1"/>
</dbReference>
<keyword evidence="3" id="KW-0731">Sigma factor</keyword>
<dbReference type="SUPFAM" id="SSF88659">
    <property type="entry name" value="Sigma3 and sigma4 domains of RNA polymerase sigma factors"/>
    <property type="match status" value="1"/>
</dbReference>
<evidence type="ECO:0000313" key="9">
    <source>
        <dbReference type="Proteomes" id="UP001596512"/>
    </source>
</evidence>
<dbReference type="CDD" id="cd06171">
    <property type="entry name" value="Sigma70_r4"/>
    <property type="match status" value="1"/>
</dbReference>
<feature type="domain" description="RNA polymerase sigma-70 region 2" evidence="6">
    <location>
        <begin position="15"/>
        <end position="85"/>
    </location>
</feature>
<evidence type="ECO:0000259" key="7">
    <source>
        <dbReference type="Pfam" id="PF08281"/>
    </source>
</evidence>
<evidence type="ECO:0000256" key="4">
    <source>
        <dbReference type="ARBA" id="ARBA00023125"/>
    </source>
</evidence>
<keyword evidence="5" id="KW-0804">Transcription</keyword>
<dbReference type="Pfam" id="PF04542">
    <property type="entry name" value="Sigma70_r2"/>
    <property type="match status" value="1"/>
</dbReference>
<dbReference type="NCBIfam" id="TIGR02937">
    <property type="entry name" value="sigma70-ECF"/>
    <property type="match status" value="1"/>
</dbReference>
<keyword evidence="4" id="KW-0238">DNA-binding</keyword>
<name>A0ABW2TI91_9PSEU</name>
<dbReference type="SUPFAM" id="SSF88946">
    <property type="entry name" value="Sigma2 domain of RNA polymerase sigma factors"/>
    <property type="match status" value="1"/>
</dbReference>
<dbReference type="InterPro" id="IPR013324">
    <property type="entry name" value="RNA_pol_sigma_r3/r4-like"/>
</dbReference>
<feature type="domain" description="RNA polymerase sigma factor 70 region 4 type 2" evidence="7">
    <location>
        <begin position="115"/>
        <end position="167"/>
    </location>
</feature>
<evidence type="ECO:0000256" key="1">
    <source>
        <dbReference type="ARBA" id="ARBA00010641"/>
    </source>
</evidence>
<accession>A0ABW2TI91</accession>
<reference evidence="9" key="1">
    <citation type="journal article" date="2019" name="Int. J. Syst. Evol. Microbiol.">
        <title>The Global Catalogue of Microorganisms (GCM) 10K type strain sequencing project: providing services to taxonomists for standard genome sequencing and annotation.</title>
        <authorList>
            <consortium name="The Broad Institute Genomics Platform"/>
            <consortium name="The Broad Institute Genome Sequencing Center for Infectious Disease"/>
            <person name="Wu L."/>
            <person name="Ma J."/>
        </authorList>
    </citation>
    <scope>NUCLEOTIDE SEQUENCE [LARGE SCALE GENOMIC DNA]</scope>
    <source>
        <strain evidence="9">JCM 17695</strain>
    </source>
</reference>
<evidence type="ECO:0000256" key="2">
    <source>
        <dbReference type="ARBA" id="ARBA00023015"/>
    </source>
</evidence>
<dbReference type="InterPro" id="IPR014284">
    <property type="entry name" value="RNA_pol_sigma-70_dom"/>
</dbReference>
<evidence type="ECO:0000259" key="6">
    <source>
        <dbReference type="Pfam" id="PF04542"/>
    </source>
</evidence>
<dbReference type="Proteomes" id="UP001596512">
    <property type="component" value="Unassembled WGS sequence"/>
</dbReference>
<protein>
    <submittedName>
        <fullName evidence="8">Sigma-70 family RNA polymerase sigma factor</fullName>
    </submittedName>
</protein>
<dbReference type="InterPro" id="IPR013249">
    <property type="entry name" value="RNA_pol_sigma70_r4_t2"/>
</dbReference>
<comment type="caution">
    <text evidence="8">The sequence shown here is derived from an EMBL/GenBank/DDBJ whole genome shotgun (WGS) entry which is preliminary data.</text>
</comment>
<keyword evidence="9" id="KW-1185">Reference proteome</keyword>
<gene>
    <name evidence="8" type="ORF">ACFQV2_02780</name>
</gene>
<dbReference type="Gene3D" id="1.10.1740.10">
    <property type="match status" value="1"/>
</dbReference>
<evidence type="ECO:0000313" key="8">
    <source>
        <dbReference type="EMBL" id="MFC7612722.1"/>
    </source>
</evidence>
<dbReference type="Gene3D" id="1.10.10.10">
    <property type="entry name" value="Winged helix-like DNA-binding domain superfamily/Winged helix DNA-binding domain"/>
    <property type="match status" value="1"/>
</dbReference>
<keyword evidence="2" id="KW-0805">Transcription regulation</keyword>